<evidence type="ECO:0000313" key="1">
    <source>
        <dbReference type="EMBL" id="GMR33975.1"/>
    </source>
</evidence>
<dbReference type="EMBL" id="BTRK01000001">
    <property type="protein sequence ID" value="GMR33975.1"/>
    <property type="molecule type" value="Genomic_DNA"/>
</dbReference>
<dbReference type="Proteomes" id="UP001328107">
    <property type="component" value="Unassembled WGS sequence"/>
</dbReference>
<protein>
    <submittedName>
        <fullName evidence="1">Uncharacterized protein</fullName>
    </submittedName>
</protein>
<feature type="non-terminal residue" evidence="1">
    <location>
        <position position="1"/>
    </location>
</feature>
<evidence type="ECO:0000313" key="2">
    <source>
        <dbReference type="Proteomes" id="UP001328107"/>
    </source>
</evidence>
<gene>
    <name evidence="1" type="ORF">PMAYCL1PPCAC_04170</name>
</gene>
<organism evidence="1 2">
    <name type="scientific">Pristionchus mayeri</name>
    <dbReference type="NCBI Taxonomy" id="1317129"/>
    <lineage>
        <taxon>Eukaryota</taxon>
        <taxon>Metazoa</taxon>
        <taxon>Ecdysozoa</taxon>
        <taxon>Nematoda</taxon>
        <taxon>Chromadorea</taxon>
        <taxon>Rhabditida</taxon>
        <taxon>Rhabditina</taxon>
        <taxon>Diplogasteromorpha</taxon>
        <taxon>Diplogasteroidea</taxon>
        <taxon>Neodiplogasteridae</taxon>
        <taxon>Pristionchus</taxon>
    </lineage>
</organism>
<proteinExistence type="predicted"/>
<accession>A0AAN4ZBJ0</accession>
<reference evidence="2" key="1">
    <citation type="submission" date="2022-10" db="EMBL/GenBank/DDBJ databases">
        <title>Genome assembly of Pristionchus species.</title>
        <authorList>
            <person name="Yoshida K."/>
            <person name="Sommer R.J."/>
        </authorList>
    </citation>
    <scope>NUCLEOTIDE SEQUENCE [LARGE SCALE GENOMIC DNA]</scope>
    <source>
        <strain evidence="2">RS5460</strain>
    </source>
</reference>
<sequence>IYFYAYNGDIYSHEISAEADDKEGFSTGNAKSDFRYFACEDDDRMPGDLQSLTIAIENFEWNVVDVDIIVLLLASPQSAFDSAFPFPTDATVITVGLNGASAFNAYPGTATVIDDFSQPEAAVINCMIDAAYGGEANPVDLCGAQKQRPPMTILFVNDFTSDYMKEDYSRSVGSIKTSNAIKCPMNMYPDAASEFDFTNSIVQGVSDKVQMGLFYYANTGDMHAPSFYLMDKLTFANGGEFKDYVCFEDEFYPSDLQRLAEILAQITADVLVLFTAGDLSQPLP</sequence>
<keyword evidence="2" id="KW-1185">Reference proteome</keyword>
<dbReference type="AlphaFoldDB" id="A0AAN4ZBJ0"/>
<comment type="caution">
    <text evidence="1">The sequence shown here is derived from an EMBL/GenBank/DDBJ whole genome shotgun (WGS) entry which is preliminary data.</text>
</comment>
<name>A0AAN4ZBJ0_9BILA</name>